<organism evidence="2 3">
    <name type="scientific">Lentinula boryana</name>
    <dbReference type="NCBI Taxonomy" id="40481"/>
    <lineage>
        <taxon>Eukaryota</taxon>
        <taxon>Fungi</taxon>
        <taxon>Dikarya</taxon>
        <taxon>Basidiomycota</taxon>
        <taxon>Agaricomycotina</taxon>
        <taxon>Agaricomycetes</taxon>
        <taxon>Agaricomycetidae</taxon>
        <taxon>Agaricales</taxon>
        <taxon>Marasmiineae</taxon>
        <taxon>Omphalotaceae</taxon>
        <taxon>Lentinula</taxon>
    </lineage>
</organism>
<dbReference type="EMBL" id="MU790534">
    <property type="protein sequence ID" value="KAJ3999714.1"/>
    <property type="molecule type" value="Genomic_DNA"/>
</dbReference>
<feature type="chain" id="PRO_5045396478" description="3-carboxymuconate cyclase" evidence="1">
    <location>
        <begin position="26"/>
        <end position="434"/>
    </location>
</feature>
<dbReference type="Pfam" id="PF10282">
    <property type="entry name" value="Lactonase"/>
    <property type="match status" value="1"/>
</dbReference>
<evidence type="ECO:0008006" key="4">
    <source>
        <dbReference type="Google" id="ProtNLM"/>
    </source>
</evidence>
<feature type="signal peptide" evidence="1">
    <location>
        <begin position="1"/>
        <end position="25"/>
    </location>
</feature>
<reference evidence="2" key="1">
    <citation type="submission" date="2022-08" db="EMBL/GenBank/DDBJ databases">
        <authorList>
            <consortium name="DOE Joint Genome Institute"/>
            <person name="Min B."/>
            <person name="Riley R."/>
            <person name="Sierra-Patev S."/>
            <person name="Naranjo-Ortiz M."/>
            <person name="Looney B."/>
            <person name="Konkel Z."/>
            <person name="Slot J.C."/>
            <person name="Sakamoto Y."/>
            <person name="Steenwyk J.L."/>
            <person name="Rokas A."/>
            <person name="Carro J."/>
            <person name="Camarero S."/>
            <person name="Ferreira P."/>
            <person name="Molpeceres G."/>
            <person name="Ruiz-Duenas F.J."/>
            <person name="Serrano A."/>
            <person name="Henrissat B."/>
            <person name="Drula E."/>
            <person name="Hughes K.W."/>
            <person name="Mata J.L."/>
            <person name="Ishikawa N.K."/>
            <person name="Vargas-Isla R."/>
            <person name="Ushijima S."/>
            <person name="Smith C.A."/>
            <person name="Ahrendt S."/>
            <person name="Andreopoulos W."/>
            <person name="He G."/>
            <person name="Labutti K."/>
            <person name="Lipzen A."/>
            <person name="Ng V."/>
            <person name="Sandor L."/>
            <person name="Barry K."/>
            <person name="Martinez A.T."/>
            <person name="Xiao Y."/>
            <person name="Gibbons J.G."/>
            <person name="Terashima K."/>
            <person name="Hibbett D.S."/>
            <person name="Grigoriev I.V."/>
        </authorList>
    </citation>
    <scope>NUCLEOTIDE SEQUENCE</scope>
    <source>
        <strain evidence="2">TFB10827</strain>
    </source>
</reference>
<evidence type="ECO:0000313" key="3">
    <source>
        <dbReference type="Proteomes" id="UP001163828"/>
    </source>
</evidence>
<dbReference type="InterPro" id="IPR019405">
    <property type="entry name" value="Lactonase_7-beta_prop"/>
</dbReference>
<name>A0ABQ8QMK7_9AGAR</name>
<dbReference type="InterPro" id="IPR015943">
    <property type="entry name" value="WD40/YVTN_repeat-like_dom_sf"/>
</dbReference>
<proteinExistence type="predicted"/>
<comment type="caution">
    <text evidence="2">The sequence shown here is derived from an EMBL/GenBank/DDBJ whole genome shotgun (WGS) entry which is preliminary data.</text>
</comment>
<sequence>MIPSFGTRSVFLALLFSAGIQNVASTISISGHYKGKVKVYLNTTASSSSVGSAYFITNEPTGNYVVAADISSDGQLTLRSAYATGGIGSHVVAAATGVTTGPDGLNSQGAISVSAASSMLATVNAGSHTVSLFKIDENDSANLTLIGEPISSGGHFPTSVAFNNAGDTVCALNGGSINGVSCFHVNQTSGLQVIPNTTRYFPLNQTTPATTGAGGTVGQVLFSADNTQLLASVKGLLPGPPALVGYIAIWDINESDRSLSEDYMPITPPENGNNPFGFTRIAGENSAVIAADTNDGFTIFDFTDGSRSSSVDVNTLGAICWSSYSPKTGNYYMIDAGGAVFEVNIDSNLKGSVVQQYNSTNMVGLFDGEIASLQNNDFLYILAENFSTIEVMSLNGPGKAQQIQSLDVASRLTAAGIPISSSNQGMATFVKSNN</sequence>
<protein>
    <recommendedName>
        <fullName evidence="4">3-carboxymuconate cyclase</fullName>
    </recommendedName>
</protein>
<dbReference type="Gene3D" id="2.130.10.10">
    <property type="entry name" value="YVTN repeat-like/Quinoprotein amine dehydrogenase"/>
    <property type="match status" value="1"/>
</dbReference>
<gene>
    <name evidence="2" type="ORF">F5050DRAFT_1804808</name>
</gene>
<evidence type="ECO:0000313" key="2">
    <source>
        <dbReference type="EMBL" id="KAJ3999714.1"/>
    </source>
</evidence>
<dbReference type="Proteomes" id="UP001163828">
    <property type="component" value="Unassembled WGS sequence"/>
</dbReference>
<accession>A0ABQ8QMK7</accession>
<evidence type="ECO:0000256" key="1">
    <source>
        <dbReference type="SAM" id="SignalP"/>
    </source>
</evidence>
<keyword evidence="3" id="KW-1185">Reference proteome</keyword>
<keyword evidence="1" id="KW-0732">Signal</keyword>
<dbReference type="SUPFAM" id="SSF101898">
    <property type="entry name" value="NHL repeat"/>
    <property type="match status" value="1"/>
</dbReference>